<dbReference type="AlphaFoldDB" id="A0A3M9NBU1"/>
<dbReference type="EMBL" id="RJJR01000011">
    <property type="protein sequence ID" value="RNI35221.1"/>
    <property type="molecule type" value="Genomic_DNA"/>
</dbReference>
<dbReference type="Proteomes" id="UP000267223">
    <property type="component" value="Unassembled WGS sequence"/>
</dbReference>
<evidence type="ECO:0000313" key="1">
    <source>
        <dbReference type="EMBL" id="RNI35221.1"/>
    </source>
</evidence>
<comment type="caution">
    <text evidence="1">The sequence shown here is derived from an EMBL/GenBank/DDBJ whole genome shotgun (WGS) entry which is preliminary data.</text>
</comment>
<dbReference type="Gene3D" id="3.40.50.2000">
    <property type="entry name" value="Glycogen Phosphorylase B"/>
    <property type="match status" value="1"/>
</dbReference>
<organism evidence="1 2">
    <name type="scientific">Hanamia caeni</name>
    <dbReference type="NCBI Taxonomy" id="2294116"/>
    <lineage>
        <taxon>Bacteria</taxon>
        <taxon>Pseudomonadati</taxon>
        <taxon>Bacteroidota</taxon>
        <taxon>Chitinophagia</taxon>
        <taxon>Chitinophagales</taxon>
        <taxon>Chitinophagaceae</taxon>
        <taxon>Hanamia</taxon>
    </lineage>
</organism>
<name>A0A3M9NBU1_9BACT</name>
<evidence type="ECO:0000313" key="2">
    <source>
        <dbReference type="Proteomes" id="UP000267223"/>
    </source>
</evidence>
<dbReference type="SUPFAM" id="SSF53756">
    <property type="entry name" value="UDP-Glycosyltransferase/glycogen phosphorylase"/>
    <property type="match status" value="1"/>
</dbReference>
<gene>
    <name evidence="1" type="ORF">EFY79_13255</name>
</gene>
<reference evidence="1 2" key="1">
    <citation type="submission" date="2018-11" db="EMBL/GenBank/DDBJ databases">
        <title>Draft genome sequence of Ferruginibacter sp. BO-59.</title>
        <authorList>
            <person name="Im W.T."/>
        </authorList>
    </citation>
    <scope>NUCLEOTIDE SEQUENCE [LARGE SCALE GENOMIC DNA]</scope>
    <source>
        <strain evidence="1 2">BO-59</strain>
    </source>
</reference>
<protein>
    <recommendedName>
        <fullName evidence="3">Glycosyltransferase</fullName>
    </recommendedName>
</protein>
<keyword evidence="2" id="KW-1185">Reference proteome</keyword>
<proteinExistence type="predicted"/>
<accession>A0A3M9NBU1</accession>
<dbReference type="OrthoDB" id="1778378at2"/>
<dbReference type="RefSeq" id="WP_123121208.1">
    <property type="nucleotide sequence ID" value="NZ_RJJR01000011.1"/>
</dbReference>
<sequence>MKVLMIGNIHSQFLIGFSRAITQFDPQLTIDIFSSEPIKRGKNESEWQWYSKVYSFTPLSPLVARIPKLRGVIFMRKLKNVIKNLNHDIAKYDVILMQGFWELNCLILSKIHRKSIFTIGSVWGSDFYKKKSSSLFFDTFDQCDLVTVSTPQIVDNIVNEKAVSRNKIRNCLFGLEPLQKLFDLQCVSKTESRKKLGLLPDDFIIVCGYSGSENNQHLKVIASLTELKNSLPKQTKIIIPVTYGGTAKYKEAIKAALIDSGLQYVLYERFLSDEQIAYLRKAADIMIQVPISDAFSGSFQEHLFAQNVVIAGSWLPYQSLQDREIYYETIRDVSQLKDKLKYVLQNFTQLQEKAVSSNTADKFKSSLWSECIKEWHYSLRQFSH</sequence>
<evidence type="ECO:0008006" key="3">
    <source>
        <dbReference type="Google" id="ProtNLM"/>
    </source>
</evidence>